<evidence type="ECO:0000256" key="9">
    <source>
        <dbReference type="SAM" id="MobiDB-lite"/>
    </source>
</evidence>
<keyword evidence="3 7" id="KW-0238">DNA-binding</keyword>
<accession>A0A914DUA9</accession>
<feature type="compositionally biased region" description="Low complexity" evidence="9">
    <location>
        <begin position="106"/>
        <end position="119"/>
    </location>
</feature>
<dbReference type="GO" id="GO:0000977">
    <property type="term" value="F:RNA polymerase II transcription regulatory region sequence-specific DNA binding"/>
    <property type="evidence" value="ECO:0007669"/>
    <property type="project" value="TreeGrafter"/>
</dbReference>
<feature type="region of interest" description="Disordered" evidence="9">
    <location>
        <begin position="127"/>
        <end position="147"/>
    </location>
</feature>
<dbReference type="InterPro" id="IPR050674">
    <property type="entry name" value="Msh_Homeobox_Regulators"/>
</dbReference>
<dbReference type="GO" id="GO:0005634">
    <property type="term" value="C:nucleus"/>
    <property type="evidence" value="ECO:0007669"/>
    <property type="project" value="UniProtKB-SubCell"/>
</dbReference>
<sequence>MKENTEGTKKSSAFSVESILSTNSSDDIIKPSPIHATTPTQSTSAPMVITGVQAMTPVSSIALPPLMASPAFIHYAQPIPTPSGFDHTTMLFLNSLRPALHHETSPNESASSSGSSPTNYLSWMTLPRHEQSSSSGSGESKSDQSSAITKCMLRKHKNNRKPRTPFSTQQLLSLERKFQQKQYLSIAERAEFSASLQLTETQVKIWFQNRRAKSKRLQEAEVEKVKFAQASALAVAAVANGSVVGQKFMPFGYAAQW</sequence>
<dbReference type="AlphaFoldDB" id="A0A914DUA9"/>
<dbReference type="PANTHER" id="PTHR24338">
    <property type="entry name" value="HOMEOBOX PROTEIN MSX"/>
    <property type="match status" value="1"/>
</dbReference>
<dbReference type="WBParaSite" id="ACRNAN_scaffold3924.g15710.t1">
    <property type="protein sequence ID" value="ACRNAN_scaffold3924.g15710.t1"/>
    <property type="gene ID" value="ACRNAN_scaffold3924.g15710"/>
</dbReference>
<dbReference type="PROSITE" id="PS00027">
    <property type="entry name" value="HOMEOBOX_1"/>
    <property type="match status" value="1"/>
</dbReference>
<evidence type="ECO:0000256" key="6">
    <source>
        <dbReference type="ARBA" id="ARBA00038425"/>
    </source>
</evidence>
<comment type="similarity">
    <text evidence="6">Belongs to the Msh homeobox family.</text>
</comment>
<dbReference type="SMART" id="SM00389">
    <property type="entry name" value="HOX"/>
    <property type="match status" value="1"/>
</dbReference>
<dbReference type="PANTHER" id="PTHR24338:SF0">
    <property type="entry name" value="MUSCLE SEGMENTATION HOMEOBOX"/>
    <property type="match status" value="1"/>
</dbReference>
<keyword evidence="5 7" id="KW-0539">Nucleus</keyword>
<dbReference type="GO" id="GO:0000981">
    <property type="term" value="F:DNA-binding transcription factor activity, RNA polymerase II-specific"/>
    <property type="evidence" value="ECO:0007669"/>
    <property type="project" value="InterPro"/>
</dbReference>
<dbReference type="PRINTS" id="PR00024">
    <property type="entry name" value="HOMEOBOX"/>
</dbReference>
<evidence type="ECO:0000256" key="5">
    <source>
        <dbReference type="ARBA" id="ARBA00023242"/>
    </source>
</evidence>
<dbReference type="Proteomes" id="UP000887540">
    <property type="component" value="Unplaced"/>
</dbReference>
<dbReference type="GO" id="GO:0048598">
    <property type="term" value="P:embryonic morphogenesis"/>
    <property type="evidence" value="ECO:0007669"/>
    <property type="project" value="TreeGrafter"/>
</dbReference>
<dbReference type="PROSITE" id="PS50071">
    <property type="entry name" value="HOMEOBOX_2"/>
    <property type="match status" value="1"/>
</dbReference>
<dbReference type="SUPFAM" id="SSF46689">
    <property type="entry name" value="Homeodomain-like"/>
    <property type="match status" value="1"/>
</dbReference>
<dbReference type="InterPro" id="IPR020479">
    <property type="entry name" value="HD_metazoa"/>
</dbReference>
<evidence type="ECO:0000256" key="1">
    <source>
        <dbReference type="ARBA" id="ARBA00004123"/>
    </source>
</evidence>
<dbReference type="InterPro" id="IPR001356">
    <property type="entry name" value="HD"/>
</dbReference>
<dbReference type="InterPro" id="IPR017970">
    <property type="entry name" value="Homeobox_CS"/>
</dbReference>
<dbReference type="Pfam" id="PF00046">
    <property type="entry name" value="Homeodomain"/>
    <property type="match status" value="1"/>
</dbReference>
<evidence type="ECO:0000259" key="10">
    <source>
        <dbReference type="PROSITE" id="PS50071"/>
    </source>
</evidence>
<feature type="compositionally biased region" description="Low complexity" evidence="9">
    <location>
        <begin position="132"/>
        <end position="146"/>
    </location>
</feature>
<comment type="subcellular location">
    <subcellularLocation>
        <location evidence="1 7 8">Nucleus</location>
    </subcellularLocation>
</comment>
<evidence type="ECO:0000256" key="3">
    <source>
        <dbReference type="ARBA" id="ARBA00023125"/>
    </source>
</evidence>
<proteinExistence type="inferred from homology"/>
<keyword evidence="11" id="KW-1185">Reference proteome</keyword>
<dbReference type="InterPro" id="IPR009057">
    <property type="entry name" value="Homeodomain-like_sf"/>
</dbReference>
<feature type="DNA-binding region" description="Homeobox" evidence="7">
    <location>
        <begin position="159"/>
        <end position="218"/>
    </location>
</feature>
<dbReference type="CDD" id="cd00086">
    <property type="entry name" value="homeodomain"/>
    <property type="match status" value="1"/>
</dbReference>
<evidence type="ECO:0000313" key="11">
    <source>
        <dbReference type="Proteomes" id="UP000887540"/>
    </source>
</evidence>
<feature type="domain" description="Homeobox" evidence="10">
    <location>
        <begin position="157"/>
        <end position="217"/>
    </location>
</feature>
<evidence type="ECO:0000256" key="4">
    <source>
        <dbReference type="ARBA" id="ARBA00023155"/>
    </source>
</evidence>
<evidence type="ECO:0000256" key="8">
    <source>
        <dbReference type="RuleBase" id="RU000682"/>
    </source>
</evidence>
<evidence type="ECO:0000256" key="2">
    <source>
        <dbReference type="ARBA" id="ARBA00022473"/>
    </source>
</evidence>
<dbReference type="Gene3D" id="1.10.10.60">
    <property type="entry name" value="Homeodomain-like"/>
    <property type="match status" value="1"/>
</dbReference>
<reference evidence="12" key="1">
    <citation type="submission" date="2022-11" db="UniProtKB">
        <authorList>
            <consortium name="WormBaseParasite"/>
        </authorList>
    </citation>
    <scope>IDENTIFICATION</scope>
</reference>
<evidence type="ECO:0000256" key="7">
    <source>
        <dbReference type="PROSITE-ProRule" id="PRU00108"/>
    </source>
</evidence>
<feature type="region of interest" description="Disordered" evidence="9">
    <location>
        <begin position="102"/>
        <end position="121"/>
    </location>
</feature>
<protein>
    <submittedName>
        <fullName evidence="12">Homeobox domain-containing protein</fullName>
    </submittedName>
</protein>
<evidence type="ECO:0000313" key="12">
    <source>
        <dbReference type="WBParaSite" id="ACRNAN_scaffold3924.g15710.t1"/>
    </source>
</evidence>
<organism evidence="11 12">
    <name type="scientific">Acrobeloides nanus</name>
    <dbReference type="NCBI Taxonomy" id="290746"/>
    <lineage>
        <taxon>Eukaryota</taxon>
        <taxon>Metazoa</taxon>
        <taxon>Ecdysozoa</taxon>
        <taxon>Nematoda</taxon>
        <taxon>Chromadorea</taxon>
        <taxon>Rhabditida</taxon>
        <taxon>Tylenchina</taxon>
        <taxon>Cephalobomorpha</taxon>
        <taxon>Cephaloboidea</taxon>
        <taxon>Cephalobidae</taxon>
        <taxon>Acrobeloides</taxon>
    </lineage>
</organism>
<keyword evidence="2" id="KW-0217">Developmental protein</keyword>
<keyword evidence="4 7" id="KW-0371">Homeobox</keyword>
<name>A0A914DUA9_9BILA</name>